<dbReference type="SMART" id="SM00558">
    <property type="entry name" value="JmjC"/>
    <property type="match status" value="1"/>
</dbReference>
<dbReference type="EMBL" id="CAJNOJ010000878">
    <property type="protein sequence ID" value="CAF1530844.1"/>
    <property type="molecule type" value="Genomic_DNA"/>
</dbReference>
<dbReference type="PROSITE" id="PS51184">
    <property type="entry name" value="JMJC"/>
    <property type="match status" value="1"/>
</dbReference>
<name>A0A815V720_ADIRI</name>
<organism evidence="2 5">
    <name type="scientific">Adineta ricciae</name>
    <name type="common">Rotifer</name>
    <dbReference type="NCBI Taxonomy" id="249248"/>
    <lineage>
        <taxon>Eukaryota</taxon>
        <taxon>Metazoa</taxon>
        <taxon>Spiralia</taxon>
        <taxon>Gnathifera</taxon>
        <taxon>Rotifera</taxon>
        <taxon>Eurotatoria</taxon>
        <taxon>Bdelloidea</taxon>
        <taxon>Adinetida</taxon>
        <taxon>Adinetidae</taxon>
        <taxon>Adineta</taxon>
    </lineage>
</organism>
<reference evidence="2" key="1">
    <citation type="submission" date="2021-02" db="EMBL/GenBank/DDBJ databases">
        <authorList>
            <person name="Nowell W R."/>
        </authorList>
    </citation>
    <scope>NUCLEOTIDE SEQUENCE</scope>
</reference>
<dbReference type="EMBL" id="CAJNOR010006446">
    <property type="protein sequence ID" value="CAF1595616.1"/>
    <property type="molecule type" value="Genomic_DNA"/>
</dbReference>
<dbReference type="Proteomes" id="UP000663852">
    <property type="component" value="Unassembled WGS sequence"/>
</dbReference>
<feature type="domain" description="JmjC" evidence="1">
    <location>
        <begin position="124"/>
        <end position="283"/>
    </location>
</feature>
<dbReference type="Gene3D" id="2.60.120.650">
    <property type="entry name" value="Cupin"/>
    <property type="match status" value="1"/>
</dbReference>
<gene>
    <name evidence="2" type="ORF">EDS130_LOCUS44561</name>
    <name evidence="3" type="ORF">XAT740_LOCUS47061</name>
</gene>
<dbReference type="InterPro" id="IPR003347">
    <property type="entry name" value="JmjC_dom"/>
</dbReference>
<accession>A0A815V720</accession>
<proteinExistence type="predicted"/>
<dbReference type="Proteomes" id="UP000663828">
    <property type="component" value="Unassembled WGS sequence"/>
</dbReference>
<evidence type="ECO:0000313" key="3">
    <source>
        <dbReference type="EMBL" id="CAF1595616.1"/>
    </source>
</evidence>
<dbReference type="AlphaFoldDB" id="A0A815V720"/>
<dbReference type="PANTHER" id="PTHR10694">
    <property type="entry name" value="LYSINE-SPECIFIC DEMETHYLASE"/>
    <property type="match status" value="1"/>
</dbReference>
<protein>
    <recommendedName>
        <fullName evidence="1">JmjC domain-containing protein</fullName>
    </recommendedName>
</protein>
<sequence>MMGVPTFQVNENELQNIVYFTYKHERVLKEYGAIKIQPDIHCKFALKKRSKTLLLHPINRQIVKTHSDNLIYSVQDISYGNELNKQMSIIKDEDTFWSDLSDPINTQRQLNISFSSNHSFFHRKTARLYFDIHRIPNQSLLKMAGKEVVSECAPCVKRAHRAGAIFPLSCTEQHLFSIDYHHEGGIHHWYIIPDCERKSLQTIIDQEKLSICLNHGQIVIDPSFLDKHHIRYHRIGQCPNEFVVLSAGTLSQSFSEDVSWSESIVFALPSWIEDGHANHSSLLCQCNIFNNSLSETIDITVFNHELIQKYTKLYLDNTTNDTSIIIKDQKYSKLTKKSILERVEDKSLNDETMTPTSMQLTLIPQQMTPSCDLIPSVLATSPLSNYSYKDNKDRFDMNNAEVQYQVLE</sequence>
<dbReference type="GO" id="GO:0000785">
    <property type="term" value="C:chromatin"/>
    <property type="evidence" value="ECO:0007669"/>
    <property type="project" value="TreeGrafter"/>
</dbReference>
<dbReference type="GO" id="GO:0010468">
    <property type="term" value="P:regulation of gene expression"/>
    <property type="evidence" value="ECO:0007669"/>
    <property type="project" value="TreeGrafter"/>
</dbReference>
<evidence type="ECO:0000313" key="4">
    <source>
        <dbReference type="Proteomes" id="UP000663828"/>
    </source>
</evidence>
<evidence type="ECO:0000259" key="1">
    <source>
        <dbReference type="PROSITE" id="PS51184"/>
    </source>
</evidence>
<evidence type="ECO:0000313" key="2">
    <source>
        <dbReference type="EMBL" id="CAF1530844.1"/>
    </source>
</evidence>
<dbReference type="GO" id="GO:0032452">
    <property type="term" value="F:histone demethylase activity"/>
    <property type="evidence" value="ECO:0007669"/>
    <property type="project" value="TreeGrafter"/>
</dbReference>
<dbReference type="Pfam" id="PF02373">
    <property type="entry name" value="JmjC"/>
    <property type="match status" value="1"/>
</dbReference>
<evidence type="ECO:0000313" key="5">
    <source>
        <dbReference type="Proteomes" id="UP000663852"/>
    </source>
</evidence>
<dbReference type="GO" id="GO:0005634">
    <property type="term" value="C:nucleus"/>
    <property type="evidence" value="ECO:0007669"/>
    <property type="project" value="TreeGrafter"/>
</dbReference>
<keyword evidence="4" id="KW-1185">Reference proteome</keyword>
<comment type="caution">
    <text evidence="2">The sequence shown here is derived from an EMBL/GenBank/DDBJ whole genome shotgun (WGS) entry which is preliminary data.</text>
</comment>
<dbReference type="OrthoDB" id="10042013at2759"/>